<dbReference type="AlphaFoldDB" id="A0A9E8HIQ0"/>
<gene>
    <name evidence="8" type="ORF">NNL22_00540</name>
</gene>
<evidence type="ECO:0000256" key="5">
    <source>
        <dbReference type="ARBA" id="ARBA00023136"/>
    </source>
</evidence>
<proteinExistence type="predicted"/>
<protein>
    <submittedName>
        <fullName evidence="8">DUF2156 domain-containing protein</fullName>
    </submittedName>
</protein>
<dbReference type="Gene3D" id="3.40.630.30">
    <property type="match status" value="1"/>
</dbReference>
<dbReference type="SUPFAM" id="SSF55729">
    <property type="entry name" value="Acyl-CoA N-acyltransferases (Nat)"/>
    <property type="match status" value="1"/>
</dbReference>
<dbReference type="KEGG" id="asem:NNL22_00540"/>
<keyword evidence="5" id="KW-0472">Membrane</keyword>
<dbReference type="Pfam" id="PF09924">
    <property type="entry name" value="LPG_synthase_C"/>
    <property type="match status" value="1"/>
</dbReference>
<keyword evidence="2" id="KW-1003">Cell membrane</keyword>
<dbReference type="InterPro" id="IPR024320">
    <property type="entry name" value="LPG_synthase_C"/>
</dbReference>
<evidence type="ECO:0000313" key="9">
    <source>
        <dbReference type="Proteomes" id="UP001164472"/>
    </source>
</evidence>
<organism evidence="8 9">
    <name type="scientific">Alkalimarinus sediminis</name>
    <dbReference type="NCBI Taxonomy" id="1632866"/>
    <lineage>
        <taxon>Bacteria</taxon>
        <taxon>Pseudomonadati</taxon>
        <taxon>Pseudomonadota</taxon>
        <taxon>Gammaproteobacteria</taxon>
        <taxon>Alteromonadales</taxon>
        <taxon>Alteromonadaceae</taxon>
        <taxon>Alkalimarinus</taxon>
    </lineage>
</organism>
<evidence type="ECO:0000256" key="4">
    <source>
        <dbReference type="ARBA" id="ARBA00022989"/>
    </source>
</evidence>
<dbReference type="InterPro" id="IPR016181">
    <property type="entry name" value="Acyl_CoA_acyltransferase"/>
</dbReference>
<dbReference type="InterPro" id="IPR051211">
    <property type="entry name" value="PG_lysyltransferase"/>
</dbReference>
<feature type="domain" description="Phosphatidylglycerol lysyltransferase C-terminal" evidence="7">
    <location>
        <begin position="57"/>
        <end position="346"/>
    </location>
</feature>
<name>A0A9E8HIQ0_9ALTE</name>
<keyword evidence="4" id="KW-1133">Transmembrane helix</keyword>
<keyword evidence="3" id="KW-0812">Transmembrane</keyword>
<dbReference type="GO" id="GO:0016755">
    <property type="term" value="F:aminoacyltransferase activity"/>
    <property type="evidence" value="ECO:0007669"/>
    <property type="project" value="TreeGrafter"/>
</dbReference>
<dbReference type="Proteomes" id="UP001164472">
    <property type="component" value="Chromosome"/>
</dbReference>
<dbReference type="GO" id="GO:0055091">
    <property type="term" value="P:phospholipid homeostasis"/>
    <property type="evidence" value="ECO:0007669"/>
    <property type="project" value="TreeGrafter"/>
</dbReference>
<reference evidence="8" key="1">
    <citation type="submission" date="2022-07" db="EMBL/GenBank/DDBJ databases">
        <title>Alkalimarinus sp. nov., isolated from gut of a Alitta virens.</title>
        <authorList>
            <person name="Yang A.I."/>
            <person name="Shin N.-R."/>
        </authorList>
    </citation>
    <scope>NUCLEOTIDE SEQUENCE</scope>
    <source>
        <strain evidence="8">FA028</strain>
    </source>
</reference>
<evidence type="ECO:0000256" key="3">
    <source>
        <dbReference type="ARBA" id="ARBA00022692"/>
    </source>
</evidence>
<dbReference type="PANTHER" id="PTHR34697:SF2">
    <property type="entry name" value="PHOSPHATIDYLGLYCEROL LYSYLTRANSFERASE"/>
    <property type="match status" value="1"/>
</dbReference>
<sequence length="366" mass="42246">MNNQPEAKSADNNCSVSEQTIKQSAAESQSPAVIDTDLRYADRPANGFFSKSERIAYLKRHGSHVLSFCSMQPDMRYFDMPGIGYISYMRNFNGRPFTLGDPVCSPEHMPLIINKFLEQHSSAVFCQVSKPVMQHLHNEHKYYGTQMGSQSTIDLENWNLKGKKKQVIRTAVNQAKKAGVEVHESRCEDHTREISEKWLKTRKIKGQEIRFLIRPMNMTYTEGVRYFYAYVDGNPVGFVFFDPIYENNEVISYVPNISRSNVEFNQGLFYTIMSHAMEIFQAEGIKQLDLGFIPASMAKDDEPQESWLIKKALRLCYEHGGFIYSFKGIEFTKSRFRGRVDRTYICHKRAAPLFDFVGMFNILNVF</sequence>
<comment type="subcellular location">
    <subcellularLocation>
        <location evidence="1">Cell membrane</location>
        <topology evidence="1">Multi-pass membrane protein</topology>
    </subcellularLocation>
</comment>
<dbReference type="GO" id="GO:0005886">
    <property type="term" value="C:plasma membrane"/>
    <property type="evidence" value="ECO:0007669"/>
    <property type="project" value="UniProtKB-SubCell"/>
</dbReference>
<evidence type="ECO:0000256" key="6">
    <source>
        <dbReference type="SAM" id="MobiDB-lite"/>
    </source>
</evidence>
<dbReference type="RefSeq" id="WP_251811067.1">
    <property type="nucleotide sequence ID" value="NZ_CP101527.1"/>
</dbReference>
<feature type="region of interest" description="Disordered" evidence="6">
    <location>
        <begin position="1"/>
        <end position="28"/>
    </location>
</feature>
<evidence type="ECO:0000313" key="8">
    <source>
        <dbReference type="EMBL" id="UZW75129.1"/>
    </source>
</evidence>
<accession>A0A9E8HIQ0</accession>
<evidence type="ECO:0000259" key="7">
    <source>
        <dbReference type="Pfam" id="PF09924"/>
    </source>
</evidence>
<dbReference type="EMBL" id="CP101527">
    <property type="protein sequence ID" value="UZW75129.1"/>
    <property type="molecule type" value="Genomic_DNA"/>
</dbReference>
<evidence type="ECO:0000256" key="2">
    <source>
        <dbReference type="ARBA" id="ARBA00022475"/>
    </source>
</evidence>
<dbReference type="PANTHER" id="PTHR34697">
    <property type="entry name" value="PHOSPHATIDYLGLYCEROL LYSYLTRANSFERASE"/>
    <property type="match status" value="1"/>
</dbReference>
<evidence type="ECO:0000256" key="1">
    <source>
        <dbReference type="ARBA" id="ARBA00004651"/>
    </source>
</evidence>
<keyword evidence="9" id="KW-1185">Reference proteome</keyword>